<keyword evidence="7" id="KW-1185">Reference proteome</keyword>
<evidence type="ECO:0000256" key="5">
    <source>
        <dbReference type="HAMAP-Rule" id="MF_03187"/>
    </source>
</evidence>
<dbReference type="EnsemblMetazoa" id="PPA02763.1">
    <property type="protein sequence ID" value="PPA02763.1"/>
    <property type="gene ID" value="WBGene00092317"/>
</dbReference>
<accession>A0A2A6CDI3</accession>
<comment type="function">
    <text evidence="5">S-adenosyl-L-methionine-dependent protein-lysine N-methyltransferase that methylates elongation factor 1-alpha.</text>
</comment>
<reference evidence="7" key="1">
    <citation type="journal article" date="2008" name="Nat. Genet.">
        <title>The Pristionchus pacificus genome provides a unique perspective on nematode lifestyle and parasitism.</title>
        <authorList>
            <person name="Dieterich C."/>
            <person name="Clifton S.W."/>
            <person name="Schuster L.N."/>
            <person name="Chinwalla A."/>
            <person name="Delehaunty K."/>
            <person name="Dinkelacker I."/>
            <person name="Fulton L."/>
            <person name="Fulton R."/>
            <person name="Godfrey J."/>
            <person name="Minx P."/>
            <person name="Mitreva M."/>
            <person name="Roeseler W."/>
            <person name="Tian H."/>
            <person name="Witte H."/>
            <person name="Yang S.P."/>
            <person name="Wilson R.K."/>
            <person name="Sommer R.J."/>
        </authorList>
    </citation>
    <scope>NUCLEOTIDE SEQUENCE [LARGE SCALE GENOMIC DNA]</scope>
    <source>
        <strain evidence="7">PS312</strain>
    </source>
</reference>
<dbReference type="PROSITE" id="PS00092">
    <property type="entry name" value="N6_MTASE"/>
    <property type="match status" value="1"/>
</dbReference>
<dbReference type="InterPro" id="IPR002052">
    <property type="entry name" value="DNA_methylase_N6_adenine_CS"/>
</dbReference>
<dbReference type="HAMAP" id="MF_03187">
    <property type="entry name" value="Methyltr_EFM5"/>
    <property type="match status" value="1"/>
</dbReference>
<dbReference type="EC" id="2.1.1.-" evidence="5"/>
<evidence type="ECO:0000256" key="4">
    <source>
        <dbReference type="ARBA" id="ARBA00022679"/>
    </source>
</evidence>
<accession>A0A8R1Y642</accession>
<gene>
    <name evidence="6" type="primary">WBGene00092317</name>
</gene>
<dbReference type="Proteomes" id="UP000005239">
    <property type="component" value="Unassembled WGS sequence"/>
</dbReference>
<evidence type="ECO:0000313" key="6">
    <source>
        <dbReference type="EnsemblMetazoa" id="PPA02763.1"/>
    </source>
</evidence>
<dbReference type="GO" id="GO:0016279">
    <property type="term" value="F:protein-lysine N-methyltransferase activity"/>
    <property type="evidence" value="ECO:0007669"/>
    <property type="project" value="UniProtKB-UniRule"/>
</dbReference>
<dbReference type="GO" id="GO:0005737">
    <property type="term" value="C:cytoplasm"/>
    <property type="evidence" value="ECO:0007669"/>
    <property type="project" value="UniProtKB-SubCell"/>
</dbReference>
<dbReference type="InterPro" id="IPR019181">
    <property type="entry name" value="LSM12_ABD"/>
</dbReference>
<keyword evidence="3 5" id="KW-0489">Methyltransferase</keyword>
<sequence>MAWGQSAQSAPAHEPHEQQPEAIAFVASGTKVEFKTALGGTVTGIVVCSDLALNVLAVKESIGGGKTLLRVFNLKLISNMKELVPATPESEADAMTCSQSTQQQANERKNTVVVKRLMDAMPQEVILIANINIICVVGKRQMEAMPDEVSYAGQRAFVALRRTLDLSTAVKWEGPEINVLDRVKIQAPYGQDDALAIRNDKQCSDALDHVRKILAKAFVPDAKLEPCCKEKMADLADDDIPTLSADVLALVNECRREQEERERAAVGGQQMPEEDWQLSQFWYSEETAVRLCDEIAAVCEDLPGDHATVALLATPTLLPHFKKLEGFRSGRLRVMLFENDARFGTIHPDEFVQYDYKAPLDVSSLLHAHFDFIIADPPFLAEECAHKFAQTIRLIGKPDARVLVCTGATMEETIGKELSARRTPFSPGHANNLSNDFASYANYEVKTLRG</sequence>
<dbReference type="Pfam" id="PF10237">
    <property type="entry name" value="N6-adenineMlase"/>
    <property type="match status" value="1"/>
</dbReference>
<keyword evidence="4 5" id="KW-0808">Transferase</keyword>
<dbReference type="PANTHER" id="PTHR13200:SF0">
    <property type="entry name" value="EEF1A LYSINE METHYLTRANSFERASE 1"/>
    <property type="match status" value="1"/>
</dbReference>
<dbReference type="PANTHER" id="PTHR13200">
    <property type="entry name" value="EEF1A LYSINE METHYLTRANSFERASE 1"/>
    <property type="match status" value="1"/>
</dbReference>
<dbReference type="InterPro" id="IPR029063">
    <property type="entry name" value="SAM-dependent_MTases_sf"/>
</dbReference>
<dbReference type="AlphaFoldDB" id="A0A2A6CDI3"/>
<dbReference type="GO" id="GO:0003676">
    <property type="term" value="F:nucleic acid binding"/>
    <property type="evidence" value="ECO:0007669"/>
    <property type="project" value="InterPro"/>
</dbReference>
<comment type="subcellular location">
    <subcellularLocation>
        <location evidence="1 5">Cytoplasm</location>
    </subcellularLocation>
</comment>
<evidence type="ECO:0000256" key="1">
    <source>
        <dbReference type="ARBA" id="ARBA00004496"/>
    </source>
</evidence>
<dbReference type="GO" id="GO:0032259">
    <property type="term" value="P:methylation"/>
    <property type="evidence" value="ECO:0007669"/>
    <property type="project" value="UniProtKB-KW"/>
</dbReference>
<dbReference type="InterPro" id="IPR019369">
    <property type="entry name" value="Efm5/EEF1AKMT1"/>
</dbReference>
<comment type="similarity">
    <text evidence="5">Belongs to the class I-like SAM-binding methyltransferase superfamily. EFM5 family.</text>
</comment>
<proteinExistence type="inferred from homology"/>
<evidence type="ECO:0000256" key="2">
    <source>
        <dbReference type="ARBA" id="ARBA00022490"/>
    </source>
</evidence>
<dbReference type="PROSITE" id="PS52001">
    <property type="entry name" value="AD"/>
    <property type="match status" value="1"/>
</dbReference>
<evidence type="ECO:0000313" key="7">
    <source>
        <dbReference type="Proteomes" id="UP000005239"/>
    </source>
</evidence>
<name>A0A2A6CDI3_PRIPA</name>
<evidence type="ECO:0000256" key="3">
    <source>
        <dbReference type="ARBA" id="ARBA00022603"/>
    </source>
</evidence>
<keyword evidence="2 5" id="KW-0963">Cytoplasm</keyword>
<dbReference type="InterPro" id="IPR047574">
    <property type="entry name" value="AD"/>
</dbReference>
<reference evidence="6" key="2">
    <citation type="submission" date="2022-06" db="UniProtKB">
        <authorList>
            <consortium name="EnsemblMetazoa"/>
        </authorList>
    </citation>
    <scope>IDENTIFICATION</scope>
    <source>
        <strain evidence="6">PS312</strain>
    </source>
</reference>
<dbReference type="SUPFAM" id="SSF53335">
    <property type="entry name" value="S-adenosyl-L-methionine-dependent methyltransferases"/>
    <property type="match status" value="1"/>
</dbReference>
<organism evidence="6 7">
    <name type="scientific">Pristionchus pacificus</name>
    <name type="common">Parasitic nematode worm</name>
    <dbReference type="NCBI Taxonomy" id="54126"/>
    <lineage>
        <taxon>Eukaryota</taxon>
        <taxon>Metazoa</taxon>
        <taxon>Ecdysozoa</taxon>
        <taxon>Nematoda</taxon>
        <taxon>Chromadorea</taxon>
        <taxon>Rhabditida</taxon>
        <taxon>Rhabditina</taxon>
        <taxon>Diplogasteromorpha</taxon>
        <taxon>Diplogasteroidea</taxon>
        <taxon>Neodiplogasteridae</taxon>
        <taxon>Pristionchus</taxon>
    </lineage>
</organism>
<dbReference type="Pfam" id="PF09793">
    <property type="entry name" value="AD"/>
    <property type="match status" value="1"/>
</dbReference>
<dbReference type="SMART" id="SM00995">
    <property type="entry name" value="AD"/>
    <property type="match status" value="1"/>
</dbReference>
<dbReference type="InterPro" id="IPR041370">
    <property type="entry name" value="Mlase_EEF1AKMT1/ZCCHC4"/>
</dbReference>
<protein>
    <recommendedName>
        <fullName evidence="5">Protein-lysine N-methyltransferase WBGene00092317</fullName>
        <ecNumber evidence="5">2.1.1.-</ecNumber>
    </recommendedName>
</protein>